<keyword evidence="3" id="KW-1185">Reference proteome</keyword>
<reference evidence="2 3" key="1">
    <citation type="submission" date="2017-10" db="EMBL/GenBank/DDBJ databases">
        <title>Massilia psychrophilum sp. nov., a novel purple-pigmented bacterium isolated from Tianshan glacier, Xinjiang Municipality, China.</title>
        <authorList>
            <person name="Wang H."/>
        </authorList>
    </citation>
    <scope>NUCLEOTIDE SEQUENCE [LARGE SCALE GENOMIC DNA]</scope>
    <source>
        <strain evidence="2 3">JCM 30074</strain>
    </source>
</reference>
<evidence type="ECO:0000313" key="2">
    <source>
        <dbReference type="EMBL" id="PIL46554.1"/>
    </source>
</evidence>
<evidence type="ECO:0000259" key="1">
    <source>
        <dbReference type="Pfam" id="PF02464"/>
    </source>
</evidence>
<name>A0A2G8TKL3_9BURK</name>
<protein>
    <submittedName>
        <fullName evidence="2">Damage-inducible protein CinA</fullName>
    </submittedName>
</protein>
<dbReference type="NCBIfam" id="TIGR00199">
    <property type="entry name" value="PncC_domain"/>
    <property type="match status" value="1"/>
</dbReference>
<dbReference type="InterPro" id="IPR036653">
    <property type="entry name" value="CinA-like_C"/>
</dbReference>
<comment type="caution">
    <text evidence="2">The sequence shown here is derived from an EMBL/GenBank/DDBJ whole genome shotgun (WGS) entry which is preliminary data.</text>
</comment>
<dbReference type="Proteomes" id="UP000230390">
    <property type="component" value="Unassembled WGS sequence"/>
</dbReference>
<dbReference type="Pfam" id="PF02464">
    <property type="entry name" value="CinA"/>
    <property type="match status" value="1"/>
</dbReference>
<proteinExistence type="predicted"/>
<accession>A0A2G8TKL3</accession>
<dbReference type="InterPro" id="IPR008136">
    <property type="entry name" value="CinA_C"/>
</dbReference>
<gene>
    <name evidence="2" type="ORF">CR105_04255</name>
</gene>
<dbReference type="Gene3D" id="3.90.950.20">
    <property type="entry name" value="CinA-like"/>
    <property type="match status" value="1"/>
</dbReference>
<feature type="domain" description="CinA C-terminal" evidence="1">
    <location>
        <begin position="7"/>
        <end position="158"/>
    </location>
</feature>
<dbReference type="OrthoDB" id="9801454at2"/>
<sequence>MTNDIIDLAARVGRALQAKQLTLCTAESCTGGGVAQAITEVAGSSAWFDRGFVTYSNAAKEQMLGVAPALLEQHGAVSEEVAAAMASGALANSGVQVALSTTGIAGPGGAVPGKPVGTVCFGWAIGNNVHTERLVFGGDRGAVRAQTVVHSLQRLLELLE</sequence>
<dbReference type="SUPFAM" id="SSF142433">
    <property type="entry name" value="CinA-like"/>
    <property type="match status" value="1"/>
</dbReference>
<dbReference type="EMBL" id="PDOC01000002">
    <property type="protein sequence ID" value="PIL46554.1"/>
    <property type="molecule type" value="Genomic_DNA"/>
</dbReference>
<dbReference type="AlphaFoldDB" id="A0A2G8TKL3"/>
<dbReference type="RefSeq" id="WP_099787442.1">
    <property type="nucleotide sequence ID" value="NZ_JBHLYV010000001.1"/>
</dbReference>
<evidence type="ECO:0000313" key="3">
    <source>
        <dbReference type="Proteomes" id="UP000230390"/>
    </source>
</evidence>
<organism evidence="2 3">
    <name type="scientific">Massilia eurypsychrophila</name>
    <dbReference type="NCBI Taxonomy" id="1485217"/>
    <lineage>
        <taxon>Bacteria</taxon>
        <taxon>Pseudomonadati</taxon>
        <taxon>Pseudomonadota</taxon>
        <taxon>Betaproteobacteria</taxon>
        <taxon>Burkholderiales</taxon>
        <taxon>Oxalobacteraceae</taxon>
        <taxon>Telluria group</taxon>
        <taxon>Massilia</taxon>
    </lineage>
</organism>